<dbReference type="PANTHER" id="PTHR11851">
    <property type="entry name" value="METALLOPROTEASE"/>
    <property type="match status" value="1"/>
</dbReference>
<feature type="domain" description="Peptidase M16 C-terminal" evidence="3">
    <location>
        <begin position="47"/>
        <end position="257"/>
    </location>
</feature>
<accession>A0A0L7R4U7</accession>
<dbReference type="GO" id="GO:0005739">
    <property type="term" value="C:mitochondrion"/>
    <property type="evidence" value="ECO:0007669"/>
    <property type="project" value="TreeGrafter"/>
</dbReference>
<keyword evidence="5" id="KW-1185">Reference proteome</keyword>
<dbReference type="GO" id="GO:0006627">
    <property type="term" value="P:protein processing involved in protein targeting to mitochondrion"/>
    <property type="evidence" value="ECO:0007669"/>
    <property type="project" value="TreeGrafter"/>
</dbReference>
<evidence type="ECO:0000259" key="3">
    <source>
        <dbReference type="Pfam" id="PF05193"/>
    </source>
</evidence>
<sequence length="354" mass="39381">MIQFELESLLTRPEQEPILMDMIHAAAYRSNTLGLPKICPKENIDRIDRKILFEYLKCHYTPNRMVVAGVGIEHEDLILAVQKYFVEQKSVWEEEEQGEKKNSVPIGKFLSKIDASIAQYTGGYILEECNVPVYAGPSGLPELSHVAIGLEGCSHQDPDFVAMCVLNMMMGGGNSFSAGGPGKGMYTRLYTNVLNRYHWMYSATAYNHAYADTGLFYIHASCTPSHVRYMVEVIVHEMVTMANNITDSELARAKKQLQSMLLMNLEQRPVVFEDIGRQVLATGSRKRPEYFIQAIGAISKDDVKSVARRLLKSAPSVAARGEVRTVPSIGDIQAGLIDAQGRLPGSGSRLSLFR</sequence>
<evidence type="ECO:0000256" key="2">
    <source>
        <dbReference type="ARBA" id="ARBA00007261"/>
    </source>
</evidence>
<dbReference type="OrthoDB" id="277191at2759"/>
<evidence type="ECO:0000313" key="4">
    <source>
        <dbReference type="EMBL" id="KOC65905.1"/>
    </source>
</evidence>
<organism evidence="4 5">
    <name type="scientific">Habropoda laboriosa</name>
    <dbReference type="NCBI Taxonomy" id="597456"/>
    <lineage>
        <taxon>Eukaryota</taxon>
        <taxon>Metazoa</taxon>
        <taxon>Ecdysozoa</taxon>
        <taxon>Arthropoda</taxon>
        <taxon>Hexapoda</taxon>
        <taxon>Insecta</taxon>
        <taxon>Pterygota</taxon>
        <taxon>Neoptera</taxon>
        <taxon>Endopterygota</taxon>
        <taxon>Hymenoptera</taxon>
        <taxon>Apocrita</taxon>
        <taxon>Aculeata</taxon>
        <taxon>Apoidea</taxon>
        <taxon>Anthophila</taxon>
        <taxon>Apidae</taxon>
        <taxon>Habropoda</taxon>
    </lineage>
</organism>
<gene>
    <name evidence="4" type="ORF">WH47_12704</name>
</gene>
<protein>
    <submittedName>
        <fullName evidence="4">Mitochondrial-processing peptidase subunit alpha</fullName>
    </submittedName>
</protein>
<proteinExistence type="inferred from homology"/>
<comment type="similarity">
    <text evidence="2">Belongs to the peptidase M16 family.</text>
</comment>
<dbReference type="GO" id="GO:0046872">
    <property type="term" value="F:metal ion binding"/>
    <property type="evidence" value="ECO:0007669"/>
    <property type="project" value="InterPro"/>
</dbReference>
<evidence type="ECO:0000313" key="5">
    <source>
        <dbReference type="Proteomes" id="UP000053825"/>
    </source>
</evidence>
<name>A0A0L7R4U7_9HYME</name>
<dbReference type="Gene3D" id="3.30.830.10">
    <property type="entry name" value="Metalloenzyme, LuxS/M16 peptidase-like"/>
    <property type="match status" value="2"/>
</dbReference>
<dbReference type="AlphaFoldDB" id="A0A0L7R4U7"/>
<dbReference type="Pfam" id="PF05193">
    <property type="entry name" value="Peptidase_M16_C"/>
    <property type="match status" value="1"/>
</dbReference>
<comment type="function">
    <text evidence="1">Substrate recognition and binding subunit of the essential mitochondrial processing protease (MPP), which cleaves the mitochondrial sequence off newly imported precursors proteins.</text>
</comment>
<dbReference type="InterPro" id="IPR011249">
    <property type="entry name" value="Metalloenz_LuxS/M16"/>
</dbReference>
<evidence type="ECO:0000256" key="1">
    <source>
        <dbReference type="ARBA" id="ARBA00002123"/>
    </source>
</evidence>
<dbReference type="SUPFAM" id="SSF63411">
    <property type="entry name" value="LuxS/MPP-like metallohydrolase"/>
    <property type="match status" value="2"/>
</dbReference>
<dbReference type="Proteomes" id="UP000053825">
    <property type="component" value="Unassembled WGS sequence"/>
</dbReference>
<reference evidence="4 5" key="1">
    <citation type="submission" date="2015-07" db="EMBL/GenBank/DDBJ databases">
        <title>The genome of Habropoda laboriosa.</title>
        <authorList>
            <person name="Pan H."/>
            <person name="Kapheim K."/>
        </authorList>
    </citation>
    <scope>NUCLEOTIDE SEQUENCE [LARGE SCALE GENOMIC DNA]</scope>
    <source>
        <strain evidence="4">0110345459</strain>
    </source>
</reference>
<dbReference type="InterPro" id="IPR050361">
    <property type="entry name" value="MPP/UQCRC_Complex"/>
</dbReference>
<dbReference type="STRING" id="597456.A0A0L7R4U7"/>
<dbReference type="EMBL" id="KQ414654">
    <property type="protein sequence ID" value="KOC65905.1"/>
    <property type="molecule type" value="Genomic_DNA"/>
</dbReference>
<dbReference type="InterPro" id="IPR007863">
    <property type="entry name" value="Peptidase_M16_C"/>
</dbReference>
<dbReference type="PANTHER" id="PTHR11851:SF49">
    <property type="entry name" value="MITOCHONDRIAL-PROCESSING PEPTIDASE SUBUNIT ALPHA"/>
    <property type="match status" value="1"/>
</dbReference>